<evidence type="ECO:0000313" key="2">
    <source>
        <dbReference type="Proteomes" id="UP000236291"/>
    </source>
</evidence>
<evidence type="ECO:0000313" key="1">
    <source>
        <dbReference type="EMBL" id="PNX89348.1"/>
    </source>
</evidence>
<dbReference type="Proteomes" id="UP000236291">
    <property type="component" value="Unassembled WGS sequence"/>
</dbReference>
<dbReference type="AlphaFoldDB" id="A0A2K3MEY3"/>
<gene>
    <name evidence="1" type="ORF">L195_g045467</name>
</gene>
<comment type="caution">
    <text evidence="1">The sequence shown here is derived from an EMBL/GenBank/DDBJ whole genome shotgun (WGS) entry which is preliminary data.</text>
</comment>
<dbReference type="EMBL" id="ASHM01059511">
    <property type="protein sequence ID" value="PNX89348.1"/>
    <property type="molecule type" value="Genomic_DNA"/>
</dbReference>
<reference evidence="1 2" key="2">
    <citation type="journal article" date="2017" name="Front. Plant Sci.">
        <title>Gene Classification and Mining of Molecular Markers Useful in Red Clover (Trifolium pratense) Breeding.</title>
        <authorList>
            <person name="Istvanek J."/>
            <person name="Dluhosova J."/>
            <person name="Dluhos P."/>
            <person name="Patkova L."/>
            <person name="Nedelnik J."/>
            <person name="Repkova J."/>
        </authorList>
    </citation>
    <scope>NUCLEOTIDE SEQUENCE [LARGE SCALE GENOMIC DNA]</scope>
    <source>
        <strain evidence="2">cv. Tatra</strain>
        <tissue evidence="1">Young leaves</tissue>
    </source>
</reference>
<feature type="non-terminal residue" evidence="1">
    <location>
        <position position="46"/>
    </location>
</feature>
<name>A0A2K3MEY3_TRIPR</name>
<organism evidence="1 2">
    <name type="scientific">Trifolium pratense</name>
    <name type="common">Red clover</name>
    <dbReference type="NCBI Taxonomy" id="57577"/>
    <lineage>
        <taxon>Eukaryota</taxon>
        <taxon>Viridiplantae</taxon>
        <taxon>Streptophyta</taxon>
        <taxon>Embryophyta</taxon>
        <taxon>Tracheophyta</taxon>
        <taxon>Spermatophyta</taxon>
        <taxon>Magnoliopsida</taxon>
        <taxon>eudicotyledons</taxon>
        <taxon>Gunneridae</taxon>
        <taxon>Pentapetalae</taxon>
        <taxon>rosids</taxon>
        <taxon>fabids</taxon>
        <taxon>Fabales</taxon>
        <taxon>Fabaceae</taxon>
        <taxon>Papilionoideae</taxon>
        <taxon>50 kb inversion clade</taxon>
        <taxon>NPAAA clade</taxon>
        <taxon>Hologalegina</taxon>
        <taxon>IRL clade</taxon>
        <taxon>Trifolieae</taxon>
        <taxon>Trifolium</taxon>
    </lineage>
</organism>
<proteinExistence type="predicted"/>
<reference evidence="1 2" key="1">
    <citation type="journal article" date="2014" name="Am. J. Bot.">
        <title>Genome assembly and annotation for red clover (Trifolium pratense; Fabaceae).</title>
        <authorList>
            <person name="Istvanek J."/>
            <person name="Jaros M."/>
            <person name="Krenek A."/>
            <person name="Repkova J."/>
        </authorList>
    </citation>
    <scope>NUCLEOTIDE SEQUENCE [LARGE SCALE GENOMIC DNA]</scope>
    <source>
        <strain evidence="2">cv. Tatra</strain>
        <tissue evidence="1">Young leaves</tissue>
    </source>
</reference>
<accession>A0A2K3MEY3</accession>
<sequence length="46" mass="5457">MSETVSVFWKQPKRGVRWWHSDFVEIDRTTVRLGYIVTEEFGLRGG</sequence>
<protein>
    <submittedName>
        <fullName evidence="1">Uncharacterized protein</fullName>
    </submittedName>
</protein>